<dbReference type="EMBL" id="OCMT01000002">
    <property type="protein sequence ID" value="SOD14062.1"/>
    <property type="molecule type" value="Genomic_DNA"/>
</dbReference>
<reference evidence="2" key="1">
    <citation type="submission" date="2017-09" db="EMBL/GenBank/DDBJ databases">
        <authorList>
            <person name="Varghese N."/>
            <person name="Submissions S."/>
        </authorList>
    </citation>
    <scope>NUCLEOTIDE SEQUENCE [LARGE SCALE GENOMIC DNA]</scope>
    <source>
        <strain evidence="2">CGMCC 1.12803</strain>
    </source>
</reference>
<accession>A0A285ZWN3</accession>
<dbReference type="OrthoDB" id="9965222at2"/>
<dbReference type="Proteomes" id="UP000219281">
    <property type="component" value="Unassembled WGS sequence"/>
</dbReference>
<organism evidence="1 2">
    <name type="scientific">Pedobacter xixiisoli</name>
    <dbReference type="NCBI Taxonomy" id="1476464"/>
    <lineage>
        <taxon>Bacteria</taxon>
        <taxon>Pseudomonadati</taxon>
        <taxon>Bacteroidota</taxon>
        <taxon>Sphingobacteriia</taxon>
        <taxon>Sphingobacteriales</taxon>
        <taxon>Sphingobacteriaceae</taxon>
        <taxon>Pedobacter</taxon>
    </lineage>
</organism>
<sequence>MAKANDRYILEQTYDGKGWIAANINGDMIISWNNMNFMKTIHVMFSSTPDDENEKEQHLKEMEVLVKWLSQHHFEKLYKEFE</sequence>
<protein>
    <submittedName>
        <fullName evidence="1">Uncharacterized protein</fullName>
    </submittedName>
</protein>
<evidence type="ECO:0000313" key="2">
    <source>
        <dbReference type="Proteomes" id="UP000219281"/>
    </source>
</evidence>
<proteinExistence type="predicted"/>
<evidence type="ECO:0000313" key="1">
    <source>
        <dbReference type="EMBL" id="SOD14062.1"/>
    </source>
</evidence>
<dbReference type="RefSeq" id="WP_097130251.1">
    <property type="nucleotide sequence ID" value="NZ_OCMT01000002.1"/>
</dbReference>
<dbReference type="AlphaFoldDB" id="A0A285ZWN3"/>
<keyword evidence="2" id="KW-1185">Reference proteome</keyword>
<gene>
    <name evidence="1" type="ORF">SAMN06297358_1384</name>
</gene>
<name>A0A285ZWN3_9SPHI</name>